<dbReference type="EnsemblMetazoa" id="ISCW011562-RA">
    <property type="protein sequence ID" value="ISCW011562-PA"/>
    <property type="gene ID" value="ISCW011562"/>
</dbReference>
<feature type="region of interest" description="Disordered" evidence="1">
    <location>
        <begin position="16"/>
        <end position="40"/>
    </location>
</feature>
<reference evidence="2 4" key="1">
    <citation type="submission" date="2008-03" db="EMBL/GenBank/DDBJ databases">
        <title>Annotation of Ixodes scapularis.</title>
        <authorList>
            <consortium name="Ixodes scapularis Genome Project Consortium"/>
            <person name="Caler E."/>
            <person name="Hannick L.I."/>
            <person name="Bidwell S."/>
            <person name="Joardar V."/>
            <person name="Thiagarajan M."/>
            <person name="Amedeo P."/>
            <person name="Galinsky K.J."/>
            <person name="Schobel S."/>
            <person name="Inman J."/>
            <person name="Hostetler J."/>
            <person name="Miller J."/>
            <person name="Hammond M."/>
            <person name="Megy K."/>
            <person name="Lawson D."/>
            <person name="Kodira C."/>
            <person name="Sutton G."/>
            <person name="Meyer J."/>
            <person name="Hill C.A."/>
            <person name="Birren B."/>
            <person name="Nene V."/>
            <person name="Collins F."/>
            <person name="Alarcon-Chaidez F."/>
            <person name="Wikel S."/>
            <person name="Strausberg R."/>
        </authorList>
    </citation>
    <scope>NUCLEOTIDE SEQUENCE [LARGE SCALE GENOMIC DNA]</scope>
    <source>
        <strain evidence="4">Wikel</strain>
        <strain evidence="2">Wikel colony</strain>
    </source>
</reference>
<dbReference type="EMBL" id="DS864183">
    <property type="protein sequence ID" value="EEC14265.1"/>
    <property type="molecule type" value="Genomic_DNA"/>
</dbReference>
<organism>
    <name type="scientific">Ixodes scapularis</name>
    <name type="common">Black-legged tick</name>
    <name type="synonym">Deer tick</name>
    <dbReference type="NCBI Taxonomy" id="6945"/>
    <lineage>
        <taxon>Eukaryota</taxon>
        <taxon>Metazoa</taxon>
        <taxon>Ecdysozoa</taxon>
        <taxon>Arthropoda</taxon>
        <taxon>Chelicerata</taxon>
        <taxon>Arachnida</taxon>
        <taxon>Acari</taxon>
        <taxon>Parasitiformes</taxon>
        <taxon>Ixodida</taxon>
        <taxon>Ixodoidea</taxon>
        <taxon>Ixodidae</taxon>
        <taxon>Ixodinae</taxon>
        <taxon>Ixodes</taxon>
    </lineage>
</organism>
<proteinExistence type="predicted"/>
<evidence type="ECO:0000313" key="3">
    <source>
        <dbReference type="EnsemblMetazoa" id="ISCW011562-PA"/>
    </source>
</evidence>
<dbReference type="Proteomes" id="UP000001555">
    <property type="component" value="Unassembled WGS sequence"/>
</dbReference>
<dbReference type="InParanoid" id="B7Q5Z3"/>
<protein>
    <submittedName>
        <fullName evidence="2 3">Uncharacterized protein</fullName>
    </submittedName>
</protein>
<dbReference type="PaxDb" id="6945-B7Q5Z3"/>
<dbReference type="AlphaFoldDB" id="B7Q5Z3"/>
<dbReference type="HOGENOM" id="CLU_3016543_0_0_1"/>
<evidence type="ECO:0000256" key="1">
    <source>
        <dbReference type="SAM" id="MobiDB-lite"/>
    </source>
</evidence>
<gene>
    <name evidence="2" type="ORF">IscW_ISCW011562</name>
</gene>
<reference evidence="3" key="2">
    <citation type="submission" date="2020-05" db="UniProtKB">
        <authorList>
            <consortium name="EnsemblMetazoa"/>
        </authorList>
    </citation>
    <scope>IDENTIFICATION</scope>
    <source>
        <strain evidence="3">wikel</strain>
    </source>
</reference>
<name>B7Q5Z3_IXOSC</name>
<sequence>MKVLLDTKYDTRKMLEPISDDVTAPPDGTYNKRSKAHTNGQDLLGTTEKIQQLACI</sequence>
<evidence type="ECO:0000313" key="2">
    <source>
        <dbReference type="EMBL" id="EEC14265.1"/>
    </source>
</evidence>
<dbReference type="EMBL" id="ABJB010854240">
    <property type="status" value="NOT_ANNOTATED_CDS"/>
    <property type="molecule type" value="Genomic_DNA"/>
</dbReference>
<dbReference type="VEuPathDB" id="VectorBase:ISCI011562"/>
<evidence type="ECO:0000313" key="4">
    <source>
        <dbReference type="Proteomes" id="UP000001555"/>
    </source>
</evidence>
<accession>B7Q5Z3</accession>
<keyword evidence="4" id="KW-1185">Reference proteome</keyword>
<dbReference type="VEuPathDB" id="VectorBase:ISCW011562"/>